<evidence type="ECO:0000313" key="2">
    <source>
        <dbReference type="Proteomes" id="UP000692954"/>
    </source>
</evidence>
<sequence>MAKEIEEYFIKRLSSYLLEYLQDFSQNNMAKFSLGISSNIVLKNLSIKKQALLNFKFPLYIIDGKINSITLNMPLNYKKHQPELIIEGVELLVCTIQEINQFTQSKDNQQQGVENLKKHKLKLWEEQMAKYFEKLSPPNWIQKIVDGIFNNMSIIIKQFNFRFYNFSILEQETILRIKFDAYIKATDNEFKQNFNNDHNSTFKLLQINKLSISLKKNPSNILTNKNAQMILMPIDIEIKYTVNKNYEQLTQPIMILEVLIQSPVIFNLNKELKNYLIKLNEVLSCQEIIQDNFHLRPTKEIKNNYSEKEIKKIYSEWWKYFINSIILKQKSQKLDLSFSYKKLVSMKRYIQLYKRKQNIVLVPWLSQWTAKDEVKFKNCEDNLSLKDLLKYREWAFQEIRMEAKRYYNSAKDGQNDQSVKPLLEIWTNTINNQNSFKDHTKRNDDIPIELDDDEKINLYEILERDKTNVLASYLKGENNHPNQLKIDFRLKIHSIFILIFENRELNFVKYTPENTKIFKFCQCRYHIKLLKKQTSTRKKVRQSSNVNTLTQVYNETIKQNEDKDFHSANYIDSFYEDMEDLNGISSDISQSSDGFEKKKKVQICEQKLNADQPLHQRFVLMICIIGIQVPLNIYQNGGIQTPQQKGQKELEEKIYIGDIKLIAPGILLKIMDEKEPKNFIQSPLFRKSPEEFEIKEKKDYKKSQIKYCEFFNEIFEISVNKDSQQFLNSEICYQLLGEFLKLNKMLNVKSFLDDYERDKNGFQDFTTEQFKIYDKYFDDRQEPEDPLFIHISKQQIPNEKSEKNEKHFWDLLRNVTINTNDREKPNQWIICDNNDKHVFLQESHNRIVDIIRKVLFIPFIEEFGELILPTCISNLKDKLTFPLIQTKKDQNQQKYALQIFLYLKGEESEYRIVRNNQSNKVNSKETIFQKKKKSKSKIKVRLTAITFLLSTKAVNSLLYFLENQKQQIFESQAYQQCKEDHKLLQCIVKSKPLANETLNQYKLKFSLKMNEKFKIRIVTDSIATKIKTELKLQIKNLLISTINLEKMREDKDFQKNFTYVDRNKLDQFFQEQKYYCINKIILEQFQIAHKYFSIDYRYYNEEMKNYEKQIQSQRSGKEQLNSPPLTFQRNNSQQHLRQVQLPLRHAVTTKNQQEDMQQQSKPLNKISGIKSIILESRLLIYTLDSLVENHPLITDKKLFIQIPYFDLQINDSQICFIELLMIINKKLKQKEKKKHQESRYQMSKDSLMRAELLMLQKDHKKQKRDCKHCILRFRKSLYLTNIIFGSIPKIQNDINLFSLFEFENEMIYIRTQQKKIEEQKISKIIKSQVTFVENHKNSGISIQFKSTPKTSKSICYITIFEMPLFIITHDKGYFKDTIAIHCKKTPTQPEMSQSNKLEMPGKPPVIEKYKSVKDPELNKQSQQFIMDEINESNIQSNIEKTHLVFEPQFMVLESQNLSDKLDDKFMFYCRNKEPEMFNHDFNEYEDKDQSSQHNQQDYKNVKDPIYLLFYFHKPLRANLLLYVAEEIYQERHSKMKLFFAIENIKATFINQFATYNLITILKNISTIMNIQEQAFNLINKDLIKEEKQKEELKENPLKIIDELIVCAIIQKIYLKSNETFFQLIQLRVFIQIYLMEKYRYNPVQKRSYQSYYPQGVNNIQLQKNRSSINQHEEDQILRCEIIRFNFNQVSQVEIKIVKITKQKGELSLLVDDIQISIMGKQKENLLVMPVKEQGGQRAKYALHINLSFQNSYPLIKAQVEQAKILLSQQKVQDLLIAINSFYLINIEETISLKQHLLKYIFQQELYIIDSKQKQVNIFVNQINNYKKPYKFASELIIDSLIVKLQEQEKDFFLFQFYSIYLNKKNQTNLQLSIQQIEMKPQNLEGEHIIYQNLIEPIDNKQTVVFNLENKIISIRNMKFYLISRYINELQAFKQRVETILQKNLDELKEKYQKDFDLQLQIKHEEDFLKEKDNFNYQIEIKNSQFVLPETSQDNNFLIATFKSGHIYLKKQKIYLKLPEIDDELIPNQQSINESLFIDYKEQIQPENGEFYVINVFGCFDNVLVKYQVQNNLKIGELLQAEQITTNMDIPSFEQHCGQSKWKFKDQCKLEINKLKMNLDLGKLMKIQSFFKKNQNEISPLFNFQKSLLQKINFEIKFNDSILALTRYQQGDPDKIRQIKEKSKVYNIQARKSKNFSPQNQKN</sequence>
<evidence type="ECO:0008006" key="3">
    <source>
        <dbReference type="Google" id="ProtNLM"/>
    </source>
</evidence>
<dbReference type="EMBL" id="CAJJDN010000161">
    <property type="protein sequence ID" value="CAD8125695.1"/>
    <property type="molecule type" value="Genomic_DNA"/>
</dbReference>
<comment type="caution">
    <text evidence="1">The sequence shown here is derived from an EMBL/GenBank/DDBJ whole genome shotgun (WGS) entry which is preliminary data.</text>
</comment>
<protein>
    <recommendedName>
        <fullName evidence="3">Chorein N-terminal domain-containing protein</fullName>
    </recommendedName>
</protein>
<accession>A0A8S1RG20</accession>
<proteinExistence type="predicted"/>
<dbReference type="OrthoDB" id="293538at2759"/>
<gene>
    <name evidence="1" type="ORF">PSON_ATCC_30995.1.T1610079</name>
</gene>
<dbReference type="PANTHER" id="PTHR13992">
    <property type="entry name" value="NUCLEAR RECEPTOR CO-REPRESSOR RELATED NCOR"/>
    <property type="match status" value="1"/>
</dbReference>
<keyword evidence="2" id="KW-1185">Reference proteome</keyword>
<dbReference type="GO" id="GO:0000785">
    <property type="term" value="C:chromatin"/>
    <property type="evidence" value="ECO:0007669"/>
    <property type="project" value="TreeGrafter"/>
</dbReference>
<name>A0A8S1RG20_9CILI</name>
<dbReference type="Proteomes" id="UP000692954">
    <property type="component" value="Unassembled WGS sequence"/>
</dbReference>
<organism evidence="1 2">
    <name type="scientific">Paramecium sonneborni</name>
    <dbReference type="NCBI Taxonomy" id="65129"/>
    <lineage>
        <taxon>Eukaryota</taxon>
        <taxon>Sar</taxon>
        <taxon>Alveolata</taxon>
        <taxon>Ciliophora</taxon>
        <taxon>Intramacronucleata</taxon>
        <taxon>Oligohymenophorea</taxon>
        <taxon>Peniculida</taxon>
        <taxon>Parameciidae</taxon>
        <taxon>Paramecium</taxon>
    </lineage>
</organism>
<dbReference type="InterPro" id="IPR051571">
    <property type="entry name" value="N-CoR_corepressor"/>
</dbReference>
<dbReference type="GO" id="GO:0006357">
    <property type="term" value="P:regulation of transcription by RNA polymerase II"/>
    <property type="evidence" value="ECO:0007669"/>
    <property type="project" value="TreeGrafter"/>
</dbReference>
<reference evidence="1" key="1">
    <citation type="submission" date="2021-01" db="EMBL/GenBank/DDBJ databases">
        <authorList>
            <consortium name="Genoscope - CEA"/>
            <person name="William W."/>
        </authorList>
    </citation>
    <scope>NUCLEOTIDE SEQUENCE</scope>
</reference>
<dbReference type="PANTHER" id="PTHR13992:SF39">
    <property type="entry name" value="SMRTER, ISOFORM G"/>
    <property type="match status" value="1"/>
</dbReference>
<evidence type="ECO:0000313" key="1">
    <source>
        <dbReference type="EMBL" id="CAD8125695.1"/>
    </source>
</evidence>